<evidence type="ECO:0000313" key="3">
    <source>
        <dbReference type="Proteomes" id="UP000589738"/>
    </source>
</evidence>
<protein>
    <submittedName>
        <fullName evidence="2">RimJ/RimL family protein N-acetyltransferase</fullName>
    </submittedName>
</protein>
<evidence type="ECO:0000259" key="1">
    <source>
        <dbReference type="PROSITE" id="PS51186"/>
    </source>
</evidence>
<evidence type="ECO:0000313" key="2">
    <source>
        <dbReference type="EMBL" id="MBB6371445.1"/>
    </source>
</evidence>
<dbReference type="GO" id="GO:0016747">
    <property type="term" value="F:acyltransferase activity, transferring groups other than amino-acyl groups"/>
    <property type="evidence" value="ECO:0007669"/>
    <property type="project" value="InterPro"/>
</dbReference>
<feature type="domain" description="N-acetyltransferase" evidence="1">
    <location>
        <begin position="7"/>
        <end position="167"/>
    </location>
</feature>
<gene>
    <name evidence="2" type="ORF">HNP36_002521</name>
</gene>
<proteinExistence type="predicted"/>
<dbReference type="PANTHER" id="PTHR43792">
    <property type="entry name" value="GNAT FAMILY, PUTATIVE (AFU_ORTHOLOGUE AFUA_3G00765)-RELATED-RELATED"/>
    <property type="match status" value="1"/>
</dbReference>
<dbReference type="Gene3D" id="3.40.630.30">
    <property type="match status" value="1"/>
</dbReference>
<dbReference type="PROSITE" id="PS51186">
    <property type="entry name" value="GNAT"/>
    <property type="match status" value="1"/>
</dbReference>
<dbReference type="AlphaFoldDB" id="A0A841NKY9"/>
<keyword evidence="3" id="KW-1185">Reference proteome</keyword>
<sequence length="167" mass="19340">MEVTERLILRRTEQEDFERFFEINKDPETNLYNPSGPMSFEKAEDTFRRMQEHWDQHHFGAWTIIAKENENIVGFGGLSYKKYGEDEKLNLGYRFAVEAWGKGYATEFTKKAIDFGFTSLDKEEIFGVVRPDNIASVKVLEKAGMTQIGTLNDVPGQPESLVYRIQK</sequence>
<dbReference type="InterPro" id="IPR000182">
    <property type="entry name" value="GNAT_dom"/>
</dbReference>
<dbReference type="SUPFAM" id="SSF55729">
    <property type="entry name" value="Acyl-CoA N-acyltransferases (Nat)"/>
    <property type="match status" value="1"/>
</dbReference>
<dbReference type="PANTHER" id="PTHR43792:SF1">
    <property type="entry name" value="N-ACETYLTRANSFERASE DOMAIN-CONTAINING PROTEIN"/>
    <property type="match status" value="1"/>
</dbReference>
<dbReference type="Proteomes" id="UP000589738">
    <property type="component" value="Unassembled WGS sequence"/>
</dbReference>
<keyword evidence="2" id="KW-0808">Transferase</keyword>
<dbReference type="InterPro" id="IPR016181">
    <property type="entry name" value="Acyl_CoA_acyltransferase"/>
</dbReference>
<dbReference type="RefSeq" id="WP_184163880.1">
    <property type="nucleotide sequence ID" value="NZ_JACHLC010000002.1"/>
</dbReference>
<dbReference type="InterPro" id="IPR051531">
    <property type="entry name" value="N-acetyltransferase"/>
</dbReference>
<dbReference type="Pfam" id="PF13302">
    <property type="entry name" value="Acetyltransf_3"/>
    <property type="match status" value="1"/>
</dbReference>
<comment type="caution">
    <text evidence="2">The sequence shown here is derived from an EMBL/GenBank/DDBJ whole genome shotgun (WGS) entry which is preliminary data.</text>
</comment>
<dbReference type="EMBL" id="JACHLC010000002">
    <property type="protein sequence ID" value="MBB6371445.1"/>
    <property type="molecule type" value="Genomic_DNA"/>
</dbReference>
<accession>A0A841NKY9</accession>
<reference evidence="2 3" key="1">
    <citation type="submission" date="2020-08" db="EMBL/GenBank/DDBJ databases">
        <title>Functional genomics of gut bacteria from endangered species of beetles.</title>
        <authorList>
            <person name="Carlos-Shanley C."/>
        </authorList>
    </citation>
    <scope>NUCLEOTIDE SEQUENCE [LARGE SCALE GENOMIC DNA]</scope>
    <source>
        <strain evidence="2 3">S00136</strain>
    </source>
</reference>
<organism evidence="2 3">
    <name type="scientific">Chryseobacterium shigense</name>
    <dbReference type="NCBI Taxonomy" id="297244"/>
    <lineage>
        <taxon>Bacteria</taxon>
        <taxon>Pseudomonadati</taxon>
        <taxon>Bacteroidota</taxon>
        <taxon>Flavobacteriia</taxon>
        <taxon>Flavobacteriales</taxon>
        <taxon>Weeksellaceae</taxon>
        <taxon>Chryseobacterium group</taxon>
        <taxon>Chryseobacterium</taxon>
    </lineage>
</organism>
<name>A0A841NKY9_9FLAO</name>